<gene>
    <name evidence="1" type="ORF">P4447_15420</name>
</gene>
<keyword evidence="2" id="KW-1185">Reference proteome</keyword>
<comment type="caution">
    <text evidence="1">The sequence shown here is derived from an EMBL/GenBank/DDBJ whole genome shotgun (WGS) entry which is preliminary data.</text>
</comment>
<dbReference type="Proteomes" id="UP001330749">
    <property type="component" value="Unassembled WGS sequence"/>
</dbReference>
<name>A0ABU6NC97_9BACI</name>
<protein>
    <submittedName>
        <fullName evidence="1">Uncharacterized protein</fullName>
    </submittedName>
</protein>
<dbReference type="RefSeq" id="WP_327968892.1">
    <property type="nucleotide sequence ID" value="NZ_JARMQG010000223.1"/>
</dbReference>
<reference evidence="1 2" key="1">
    <citation type="submission" date="2023-03" db="EMBL/GenBank/DDBJ databases">
        <title>Bacillus Genome Sequencing.</title>
        <authorList>
            <person name="Dunlap C."/>
        </authorList>
    </citation>
    <scope>NUCLEOTIDE SEQUENCE [LARGE SCALE GENOMIC DNA]</scope>
    <source>
        <strain evidence="1 2">B-14544</strain>
    </source>
</reference>
<evidence type="ECO:0000313" key="1">
    <source>
        <dbReference type="EMBL" id="MED3563814.1"/>
    </source>
</evidence>
<accession>A0ABU6NC97</accession>
<evidence type="ECO:0000313" key="2">
    <source>
        <dbReference type="Proteomes" id="UP001330749"/>
    </source>
</evidence>
<organism evidence="1 2">
    <name type="scientific">Bacillus xiapuensis</name>
    <dbReference type="NCBI Taxonomy" id="2014075"/>
    <lineage>
        <taxon>Bacteria</taxon>
        <taxon>Bacillati</taxon>
        <taxon>Bacillota</taxon>
        <taxon>Bacilli</taxon>
        <taxon>Bacillales</taxon>
        <taxon>Bacillaceae</taxon>
        <taxon>Bacillus</taxon>
    </lineage>
</organism>
<sequence length="45" mass="4784">MAPLSGKEIDLPSILVQTKVTFRYDLHSGAERIIAEIDGAIAGSV</sequence>
<dbReference type="EMBL" id="JARMQG010000223">
    <property type="protein sequence ID" value="MED3563814.1"/>
    <property type="molecule type" value="Genomic_DNA"/>
</dbReference>
<proteinExistence type="predicted"/>